<dbReference type="Proteomes" id="UP000030661">
    <property type="component" value="Unassembled WGS sequence"/>
</dbReference>
<protein>
    <submittedName>
        <fullName evidence="2">Uncharacterized protein</fullName>
    </submittedName>
</protein>
<dbReference type="AlphaFoldDB" id="A0A081BV81"/>
<sequence>MVRQHFFNGGHKRKPGGFQSFDQQNIHHFDQETVAQPFILQDSDILGLLHVKGRLIPGEHRREMIE</sequence>
<evidence type="ECO:0000313" key="2">
    <source>
        <dbReference type="EMBL" id="GAK56236.1"/>
    </source>
</evidence>
<dbReference type="EMBL" id="DF820464">
    <property type="protein sequence ID" value="GAK56236.1"/>
    <property type="molecule type" value="Genomic_DNA"/>
</dbReference>
<accession>A0A081BV81</accession>
<evidence type="ECO:0000313" key="3">
    <source>
        <dbReference type="Proteomes" id="UP000030661"/>
    </source>
</evidence>
<dbReference type="HOGENOM" id="CLU_2822362_0_0_0"/>
<organism evidence="2">
    <name type="scientific">Vecturithrix granuli</name>
    <dbReference type="NCBI Taxonomy" id="1499967"/>
    <lineage>
        <taxon>Bacteria</taxon>
        <taxon>Candidatus Moduliflexota</taxon>
        <taxon>Candidatus Vecturitrichia</taxon>
        <taxon>Candidatus Vecturitrichales</taxon>
        <taxon>Candidatus Vecturitrichaceae</taxon>
        <taxon>Candidatus Vecturithrix</taxon>
    </lineage>
</organism>
<feature type="region of interest" description="Disordered" evidence="1">
    <location>
        <begin position="1"/>
        <end position="24"/>
    </location>
</feature>
<reference evidence="2" key="1">
    <citation type="journal article" date="2015" name="PeerJ">
        <title>First genomic representation of candidate bacterial phylum KSB3 points to enhanced environmental sensing as a trigger of wastewater bulking.</title>
        <authorList>
            <person name="Sekiguchi Y."/>
            <person name="Ohashi A."/>
            <person name="Parks D.H."/>
            <person name="Yamauchi T."/>
            <person name="Tyson G.W."/>
            <person name="Hugenholtz P."/>
        </authorList>
    </citation>
    <scope>NUCLEOTIDE SEQUENCE [LARGE SCALE GENOMIC DNA]</scope>
</reference>
<keyword evidence="3" id="KW-1185">Reference proteome</keyword>
<gene>
    <name evidence="2" type="ORF">U27_03198</name>
</gene>
<proteinExistence type="predicted"/>
<evidence type="ECO:0000256" key="1">
    <source>
        <dbReference type="SAM" id="MobiDB-lite"/>
    </source>
</evidence>
<name>A0A081BV81_VECG1</name>